<keyword evidence="3" id="KW-1133">Transmembrane helix</keyword>
<feature type="transmembrane region" description="Helical" evidence="3">
    <location>
        <begin position="6"/>
        <end position="24"/>
    </location>
</feature>
<evidence type="ECO:0000313" key="5">
    <source>
        <dbReference type="Proteomes" id="UP000193928"/>
    </source>
</evidence>
<evidence type="ECO:0000313" key="4">
    <source>
        <dbReference type="EMBL" id="ORV75018.1"/>
    </source>
</evidence>
<organism evidence="4 5">
    <name type="scientific">Mycobacterium gordonae</name>
    <dbReference type="NCBI Taxonomy" id="1778"/>
    <lineage>
        <taxon>Bacteria</taxon>
        <taxon>Bacillati</taxon>
        <taxon>Actinomycetota</taxon>
        <taxon>Actinomycetes</taxon>
        <taxon>Mycobacteriales</taxon>
        <taxon>Mycobacteriaceae</taxon>
        <taxon>Mycobacterium</taxon>
    </lineage>
</organism>
<keyword evidence="3" id="KW-0472">Membrane</keyword>
<keyword evidence="3" id="KW-0812">Transmembrane</keyword>
<evidence type="ECO:0000256" key="3">
    <source>
        <dbReference type="SAM" id="Phobius"/>
    </source>
</evidence>
<keyword evidence="1" id="KW-0175">Coiled coil</keyword>
<comment type="caution">
    <text evidence="4">The sequence shown here is derived from an EMBL/GenBank/DDBJ whole genome shotgun (WGS) entry which is preliminary data.</text>
</comment>
<name>A0A1X1VYM4_MYCGO</name>
<feature type="coiled-coil region" evidence="1">
    <location>
        <begin position="65"/>
        <end position="92"/>
    </location>
</feature>
<proteinExistence type="predicted"/>
<evidence type="ECO:0000256" key="1">
    <source>
        <dbReference type="SAM" id="Coils"/>
    </source>
</evidence>
<protein>
    <submittedName>
        <fullName evidence="4">Uncharacterized protein</fullName>
    </submittedName>
</protein>
<reference evidence="4 5" key="1">
    <citation type="submission" date="2016-01" db="EMBL/GenBank/DDBJ databases">
        <title>The new phylogeny of the genus Mycobacterium.</title>
        <authorList>
            <person name="Tarcisio F."/>
            <person name="Conor M."/>
            <person name="Antonella G."/>
            <person name="Elisabetta G."/>
            <person name="Giulia F.S."/>
            <person name="Sara T."/>
            <person name="Anna F."/>
            <person name="Clotilde B."/>
            <person name="Roberto B."/>
            <person name="Veronica D.S."/>
            <person name="Fabio R."/>
            <person name="Monica P."/>
            <person name="Olivier J."/>
            <person name="Enrico T."/>
            <person name="Nicola S."/>
        </authorList>
    </citation>
    <scope>NUCLEOTIDE SEQUENCE [LARGE SCALE GENOMIC DNA]</scope>
    <source>
        <strain evidence="4 5">DSM 44160</strain>
    </source>
</reference>
<gene>
    <name evidence="4" type="ORF">AWC08_00755</name>
</gene>
<dbReference type="RefSeq" id="WP_069435392.1">
    <property type="nucleotide sequence ID" value="NZ_JACKSU010000044.1"/>
</dbReference>
<sequence>MKAAEWISLAGVVVTVVATTWAIVSAKRAAAAQSAAAHYQARAEQNAERATKAAEDAAVAQRQAALEAGRAAAALEEQNRRAEEQSELAEGVPWRITYRKGSLYDLWNDTGTTKFGVQISGEGVLRAKTVDRFYGRSSVEFLGLDAMGVGDEVEVRWHRREDHSDEPPQLWVGNKPPRL</sequence>
<dbReference type="Proteomes" id="UP000193928">
    <property type="component" value="Unassembled WGS sequence"/>
</dbReference>
<feature type="region of interest" description="Disordered" evidence="2">
    <location>
        <begin position="159"/>
        <end position="179"/>
    </location>
</feature>
<keyword evidence="5" id="KW-1185">Reference proteome</keyword>
<accession>A0A1X1VYM4</accession>
<evidence type="ECO:0000256" key="2">
    <source>
        <dbReference type="SAM" id="MobiDB-lite"/>
    </source>
</evidence>
<dbReference type="EMBL" id="LQOY01000183">
    <property type="protein sequence ID" value="ORV75018.1"/>
    <property type="molecule type" value="Genomic_DNA"/>
</dbReference>
<dbReference type="AlphaFoldDB" id="A0A1X1VYM4"/>